<name>A0A073BCT3_9PSEU</name>
<organism evidence="1 2">
    <name type="scientific">Saccharopolyspora rectivirgula</name>
    <dbReference type="NCBI Taxonomy" id="28042"/>
    <lineage>
        <taxon>Bacteria</taxon>
        <taxon>Bacillati</taxon>
        <taxon>Actinomycetota</taxon>
        <taxon>Actinomycetes</taxon>
        <taxon>Pseudonocardiales</taxon>
        <taxon>Pseudonocardiaceae</taxon>
        <taxon>Saccharopolyspora</taxon>
    </lineage>
</organism>
<dbReference type="RefSeq" id="WP_029719837.1">
    <property type="nucleotide sequence ID" value="NZ_JNVU01000012.1"/>
</dbReference>
<comment type="caution">
    <text evidence="1">The sequence shown here is derived from an EMBL/GenBank/DDBJ whole genome shotgun (WGS) entry which is preliminary data.</text>
</comment>
<keyword evidence="2" id="KW-1185">Reference proteome</keyword>
<reference evidence="1 2" key="1">
    <citation type="submission" date="2014-06" db="EMBL/GenBank/DDBJ databases">
        <title>Saccharopolyspora rectivirgula DSM-43113 Genome sequencing.</title>
        <authorList>
            <person name="Barrera C."/>
            <person name="Millon L."/>
            <person name="Rognon B."/>
            <person name="Zaugg C."/>
            <person name="Monod M."/>
        </authorList>
    </citation>
    <scope>NUCLEOTIDE SEQUENCE [LARGE SCALE GENOMIC DNA]</scope>
    <source>
        <strain evidence="1 2">DSM 43113</strain>
    </source>
</reference>
<accession>A0A073BCT3</accession>
<gene>
    <name evidence="1" type="ORF">GU90_03765</name>
</gene>
<evidence type="ECO:0000313" key="1">
    <source>
        <dbReference type="EMBL" id="KEI45559.1"/>
    </source>
</evidence>
<dbReference type="EMBL" id="JNVU01000012">
    <property type="protein sequence ID" value="KEI45559.1"/>
    <property type="molecule type" value="Genomic_DNA"/>
</dbReference>
<protein>
    <submittedName>
        <fullName evidence="1">Uncharacterized protein</fullName>
    </submittedName>
</protein>
<proteinExistence type="predicted"/>
<sequence>MELPEGFMEIAVGDLLVLDVEAVEDRLVEQAALLLGAAPVQLVGVFEELEAGLDEPGAVGEVGAGGVQAAGEVLALAFDVAQLGFDLGLRQGAVGCEVDQVFLLGVEFGELTG</sequence>
<dbReference type="AlphaFoldDB" id="A0A073BCT3"/>
<evidence type="ECO:0000313" key="2">
    <source>
        <dbReference type="Proteomes" id="UP000031419"/>
    </source>
</evidence>
<dbReference type="Proteomes" id="UP000031419">
    <property type="component" value="Unassembled WGS sequence"/>
</dbReference>